<evidence type="ECO:0000313" key="1">
    <source>
        <dbReference type="EMBL" id="KAF8793503.1"/>
    </source>
</evidence>
<proteinExistence type="predicted"/>
<reference evidence="1" key="2">
    <citation type="submission" date="2020-06" db="EMBL/GenBank/DDBJ databases">
        <authorList>
            <person name="Sheffer M."/>
        </authorList>
    </citation>
    <scope>NUCLEOTIDE SEQUENCE</scope>
</reference>
<reference evidence="1" key="1">
    <citation type="journal article" date="2020" name="bioRxiv">
        <title>Chromosome-level reference genome of the European wasp spider Argiope bruennichi: a resource for studies on range expansion and evolutionary adaptation.</title>
        <authorList>
            <person name="Sheffer M.M."/>
            <person name="Hoppe A."/>
            <person name="Krehenwinkel H."/>
            <person name="Uhl G."/>
            <person name="Kuss A.W."/>
            <person name="Jensen L."/>
            <person name="Jensen C."/>
            <person name="Gillespie R.G."/>
            <person name="Hoff K.J."/>
            <person name="Prost S."/>
        </authorList>
    </citation>
    <scope>NUCLEOTIDE SEQUENCE</scope>
</reference>
<protein>
    <submittedName>
        <fullName evidence="1">Uncharacterized protein</fullName>
    </submittedName>
</protein>
<accession>A0A8T0FXE2</accession>
<dbReference type="EMBL" id="JABXBU010000003">
    <property type="protein sequence ID" value="KAF8793503.1"/>
    <property type="molecule type" value="Genomic_DNA"/>
</dbReference>
<organism evidence="1 2">
    <name type="scientific">Argiope bruennichi</name>
    <name type="common">Wasp spider</name>
    <name type="synonym">Aranea bruennichi</name>
    <dbReference type="NCBI Taxonomy" id="94029"/>
    <lineage>
        <taxon>Eukaryota</taxon>
        <taxon>Metazoa</taxon>
        <taxon>Ecdysozoa</taxon>
        <taxon>Arthropoda</taxon>
        <taxon>Chelicerata</taxon>
        <taxon>Arachnida</taxon>
        <taxon>Araneae</taxon>
        <taxon>Araneomorphae</taxon>
        <taxon>Entelegynae</taxon>
        <taxon>Araneoidea</taxon>
        <taxon>Araneidae</taxon>
        <taxon>Argiope</taxon>
    </lineage>
</organism>
<comment type="caution">
    <text evidence="1">The sequence shown here is derived from an EMBL/GenBank/DDBJ whole genome shotgun (WGS) entry which is preliminary data.</text>
</comment>
<dbReference type="Proteomes" id="UP000807504">
    <property type="component" value="Unassembled WGS sequence"/>
</dbReference>
<name>A0A8T0FXE2_ARGBR</name>
<keyword evidence="2" id="KW-1185">Reference proteome</keyword>
<gene>
    <name evidence="1" type="ORF">HNY73_004975</name>
</gene>
<sequence length="193" mass="21420">MFSRLARYVHQYGCSLQDFRPIQSGITLDGYLELNNNCAAPIAFRIIGVTALQEPRSSVKESPLYNYQTLHSPDNSNKPSLPEENITIKHTLEEGAQLFFQYPKIQFPAKTDDRVQHPTRADAFAPISHSISFHFDPGGCQLTRAPTFFHWEGRIMGSLDMHLSPLPSRLQTCCMLGIATISGQGCVAATPGP</sequence>
<evidence type="ECO:0000313" key="2">
    <source>
        <dbReference type="Proteomes" id="UP000807504"/>
    </source>
</evidence>
<dbReference type="AlphaFoldDB" id="A0A8T0FXE2"/>